<comment type="caution">
    <text evidence="1">The sequence shown here is derived from an EMBL/GenBank/DDBJ whole genome shotgun (WGS) entry which is preliminary data.</text>
</comment>
<dbReference type="InterPro" id="IPR012128">
    <property type="entry name" value="Phycobilisome_asu/bsu"/>
</dbReference>
<organism evidence="1 2">
    <name type="scientific">Microcoleus anatoxicus PTRS2</name>
    <dbReference type="NCBI Taxonomy" id="2705321"/>
    <lineage>
        <taxon>Bacteria</taxon>
        <taxon>Bacillati</taxon>
        <taxon>Cyanobacteriota</taxon>
        <taxon>Cyanophyceae</taxon>
        <taxon>Oscillatoriophycideae</taxon>
        <taxon>Oscillatoriales</taxon>
        <taxon>Microcoleaceae</taxon>
        <taxon>Microcoleus</taxon>
        <taxon>Microcoleus anatoxicus</taxon>
    </lineage>
</organism>
<proteinExistence type="predicted"/>
<dbReference type="Proteomes" id="UP001384579">
    <property type="component" value="Unassembled WGS sequence"/>
</dbReference>
<keyword evidence="2" id="KW-1185">Reference proteome</keyword>
<protein>
    <submittedName>
        <fullName evidence="1">Uncharacterized protein</fullName>
    </submittedName>
</protein>
<reference evidence="1 2" key="1">
    <citation type="journal article" date="2020" name="Harmful Algae">
        <title>Molecular and morphological characterization of a novel dihydroanatoxin-a producing Microcoleus species (cyanobacteria) from the Russian River, California, USA.</title>
        <authorList>
            <person name="Conklin K.Y."/>
            <person name="Stancheva R."/>
            <person name="Otten T.G."/>
            <person name="Fadness R."/>
            <person name="Boyer G.L."/>
            <person name="Read B."/>
            <person name="Zhang X."/>
            <person name="Sheath R.G."/>
        </authorList>
    </citation>
    <scope>NUCLEOTIDE SEQUENCE [LARGE SCALE GENOMIC DNA]</scope>
    <source>
        <strain evidence="1 2">PTRS2</strain>
    </source>
</reference>
<dbReference type="Pfam" id="PF00502">
    <property type="entry name" value="Phycobilisome"/>
    <property type="match status" value="1"/>
</dbReference>
<sequence>MAKVRPRANECIELLKTEAIVNNLSQVNLKKLHTTDRNQNRQTLLSQSIASSDTNQLSKANSDSINFNSLAVNWSKKYYSLVVASKNQTRGLILQNPLSIHRPENRSQIVEKLSDTLKVASEIAWRKVEAILGEEIECHGIDSRLINPVEIVSNTRHLYSKAIDAYGDLESVSRLSVLVGRPIIELRRKYSQLDPLVLGFVTLEFQLTQKILLGCLSELERTQFAPYLKIVDDYLHIPYGEINQAAANLPTNSQALLAVQHLLPHTTQIANAVYDRATEHHQGYRSSSGYLTDEDVKISGIRDIEIFQNYLCWCVLEDSFRPVQQELFPICVMLYPKLHVSWELVQDMLLILFWEISDRLAAEDLIVFLPYLRTVTEMFSSDVFEN</sequence>
<name>A0ABU8YKJ9_9CYAN</name>
<dbReference type="SUPFAM" id="SSF46458">
    <property type="entry name" value="Globin-like"/>
    <property type="match status" value="1"/>
</dbReference>
<gene>
    <name evidence="1" type="ORF">WMG39_08490</name>
</gene>
<dbReference type="InterPro" id="IPR009050">
    <property type="entry name" value="Globin-like_sf"/>
</dbReference>
<evidence type="ECO:0000313" key="1">
    <source>
        <dbReference type="EMBL" id="MEK0184895.1"/>
    </source>
</evidence>
<evidence type="ECO:0000313" key="2">
    <source>
        <dbReference type="Proteomes" id="UP001384579"/>
    </source>
</evidence>
<dbReference type="RefSeq" id="WP_340523938.1">
    <property type="nucleotide sequence ID" value="NZ_JBBLXS010000080.1"/>
</dbReference>
<accession>A0ABU8YKJ9</accession>
<dbReference type="EMBL" id="JBBLXS010000080">
    <property type="protein sequence ID" value="MEK0184895.1"/>
    <property type="molecule type" value="Genomic_DNA"/>
</dbReference>